<dbReference type="SUPFAM" id="SSF140453">
    <property type="entry name" value="EsxAB dimer-like"/>
    <property type="match status" value="1"/>
</dbReference>
<dbReference type="InterPro" id="IPR036689">
    <property type="entry name" value="ESAT-6-like_sf"/>
</dbReference>
<dbReference type="KEGG" id="acab:QRX50_04010"/>
<proteinExistence type="inferred from homology"/>
<organism evidence="2 3">
    <name type="scientific">Amycolatopsis carbonis</name>
    <dbReference type="NCBI Taxonomy" id="715471"/>
    <lineage>
        <taxon>Bacteria</taxon>
        <taxon>Bacillati</taxon>
        <taxon>Actinomycetota</taxon>
        <taxon>Actinomycetes</taxon>
        <taxon>Pseudonocardiales</taxon>
        <taxon>Pseudonocardiaceae</taxon>
        <taxon>Amycolatopsis</taxon>
    </lineage>
</organism>
<dbReference type="Gene3D" id="1.10.287.1060">
    <property type="entry name" value="ESAT-6-like"/>
    <property type="match status" value="1"/>
</dbReference>
<evidence type="ECO:0000313" key="3">
    <source>
        <dbReference type="Proteomes" id="UP001236014"/>
    </source>
</evidence>
<dbReference type="NCBIfam" id="TIGR03930">
    <property type="entry name" value="WXG100_ESAT6"/>
    <property type="match status" value="1"/>
</dbReference>
<dbReference type="Pfam" id="PF06013">
    <property type="entry name" value="WXG100"/>
    <property type="match status" value="1"/>
</dbReference>
<gene>
    <name evidence="2" type="ORF">QRX50_04010</name>
</gene>
<dbReference type="EMBL" id="CP127294">
    <property type="protein sequence ID" value="WIX79971.1"/>
    <property type="molecule type" value="Genomic_DNA"/>
</dbReference>
<dbReference type="RefSeq" id="WP_220246110.1">
    <property type="nucleotide sequence ID" value="NZ_CP127294.1"/>
</dbReference>
<dbReference type="Proteomes" id="UP001236014">
    <property type="component" value="Chromosome"/>
</dbReference>
<evidence type="ECO:0000313" key="2">
    <source>
        <dbReference type="EMBL" id="WIX79971.1"/>
    </source>
</evidence>
<protein>
    <recommendedName>
        <fullName evidence="1">ESAT-6-like protein</fullName>
    </recommendedName>
</protein>
<sequence>MAAGGFEGTPEEFTNAENQVTDVRVAMDQRLSTLQGEIEATRAGWDGEAAQAFNNVMQRFDESGKKLNQSLQRIADLLQEAGSKYQRTEAEQNEIVSSFNKGFGVLG</sequence>
<accession>A0A9Y2IJ62</accession>
<keyword evidence="3" id="KW-1185">Reference proteome</keyword>
<reference evidence="2 3" key="1">
    <citation type="submission" date="2023-06" db="EMBL/GenBank/DDBJ databases">
        <authorList>
            <person name="Oyuntsetseg B."/>
            <person name="Kim S.B."/>
        </authorList>
    </citation>
    <scope>NUCLEOTIDE SEQUENCE [LARGE SCALE GENOMIC DNA]</scope>
    <source>
        <strain evidence="2 3">2-15</strain>
    </source>
</reference>
<evidence type="ECO:0000256" key="1">
    <source>
        <dbReference type="RuleBase" id="RU362001"/>
    </source>
</evidence>
<dbReference type="AlphaFoldDB" id="A0A9Y2IJ62"/>
<dbReference type="InterPro" id="IPR010310">
    <property type="entry name" value="T7SS_ESAT-6-like"/>
</dbReference>
<name>A0A9Y2IJ62_9PSEU</name>
<comment type="similarity">
    <text evidence="1">Belongs to the WXG100 family.</text>
</comment>